<dbReference type="Proteomes" id="UP000240760">
    <property type="component" value="Unassembled WGS sequence"/>
</dbReference>
<dbReference type="AlphaFoldDB" id="A0A2T4C0S8"/>
<gene>
    <name evidence="1" type="ORF">M440DRAFT_1270077</name>
</gene>
<reference evidence="1 2" key="1">
    <citation type="submission" date="2016-07" db="EMBL/GenBank/DDBJ databases">
        <title>Multiple horizontal gene transfer events from other fungi enriched the ability of initially mycotrophic Trichoderma (Ascomycota) to feed on dead plant biomass.</title>
        <authorList>
            <consortium name="DOE Joint Genome Institute"/>
            <person name="Aerts A."/>
            <person name="Atanasova L."/>
            <person name="Chenthamara K."/>
            <person name="Zhang J."/>
            <person name="Grujic M."/>
            <person name="Henrissat B."/>
            <person name="Kuo A."/>
            <person name="Salamov A."/>
            <person name="Lipzen A."/>
            <person name="Labutti K."/>
            <person name="Barry K."/>
            <person name="Miao Y."/>
            <person name="Rahimi M.J."/>
            <person name="Shen Q."/>
            <person name="Grigoriev I.V."/>
            <person name="Kubicek C.P."/>
            <person name="Druzhinina I.S."/>
        </authorList>
    </citation>
    <scope>NUCLEOTIDE SEQUENCE [LARGE SCALE GENOMIC DNA]</scope>
    <source>
        <strain evidence="1 2">ATCC 18648</strain>
    </source>
</reference>
<sequence length="195" mass="22490">MADSLKMPIQQKKQNASKKWSKYSEICQAQPYNPDFSGEAIHKLWKKKSFPNKTNQQEKKRKDAHTHVCPAKGQYPSILHFFKCPFFYFPFQCKRPVPPFGTDPMLAVVSGRVCGRAQRPPFFDAMARYDVCSVHAGDPGKPSCIWLCFPRMPVECCVRVVIPWHPTGQRWTILRCLCTAELCRLVWFPIIPCPN</sequence>
<proteinExistence type="predicted"/>
<dbReference type="EMBL" id="KZ679134">
    <property type="protein sequence ID" value="PTB75156.1"/>
    <property type="molecule type" value="Genomic_DNA"/>
</dbReference>
<accession>A0A2T4C0S8</accession>
<evidence type="ECO:0000313" key="1">
    <source>
        <dbReference type="EMBL" id="PTB75156.1"/>
    </source>
</evidence>
<protein>
    <submittedName>
        <fullName evidence="1">Uncharacterized protein</fullName>
    </submittedName>
</protein>
<organism evidence="1 2">
    <name type="scientific">Trichoderma longibrachiatum ATCC 18648</name>
    <dbReference type="NCBI Taxonomy" id="983965"/>
    <lineage>
        <taxon>Eukaryota</taxon>
        <taxon>Fungi</taxon>
        <taxon>Dikarya</taxon>
        <taxon>Ascomycota</taxon>
        <taxon>Pezizomycotina</taxon>
        <taxon>Sordariomycetes</taxon>
        <taxon>Hypocreomycetidae</taxon>
        <taxon>Hypocreales</taxon>
        <taxon>Hypocreaceae</taxon>
        <taxon>Trichoderma</taxon>
    </lineage>
</organism>
<keyword evidence="2" id="KW-1185">Reference proteome</keyword>
<evidence type="ECO:0000313" key="2">
    <source>
        <dbReference type="Proteomes" id="UP000240760"/>
    </source>
</evidence>
<name>A0A2T4C0S8_TRILO</name>